<comment type="caution">
    <text evidence="8">The sequence shown here is derived from an EMBL/GenBank/DDBJ whole genome shotgun (WGS) entry which is preliminary data.</text>
</comment>
<keyword evidence="2 5" id="KW-0812">Transmembrane</keyword>
<dbReference type="Pfam" id="PF03798">
    <property type="entry name" value="TRAM_LAG1_CLN8"/>
    <property type="match status" value="2"/>
</dbReference>
<proteinExistence type="predicted"/>
<dbReference type="PANTHER" id="PTHR13439">
    <property type="entry name" value="CT120 PROTEIN"/>
    <property type="match status" value="1"/>
</dbReference>
<accession>A0ABP0DC78</accession>
<dbReference type="PROSITE" id="PS50922">
    <property type="entry name" value="TLC"/>
    <property type="match status" value="1"/>
</dbReference>
<name>A0ABP0DC78_9PEZI</name>
<sequence length="364" mass="40712">MKDFFPIPPIPALSRAIQPLADYLGLEIMPLHIHQILIAALFYTVVQVAVSPLISNYFVPNIYGPMSRSKKVSWDSHVVSLVQSLLINGLALWCIATDQERKNMDSDWKERIYGYVSTSATISAFACGYFLWDLVITLLNFDAFGPGLLAHAFSALAVFSFGFQEARSDCILDLVLALLEQLTNSQQRPFLTYYGCVFILYELSTPFLNVHWFCDKLGMTGSRLQLYNGIALLTTFFSCRLIYGTYMSAWVYHDMWKAVWDGPSVDWVNNPAALNPSHVRAPSAGQGPIPLWLFLMYVASNVTLNSLNVYWFFKMIAAVRKRFEPTPGEKSTNAEKSLSNSASIASGAEINDAAARQRPIVANL</sequence>
<evidence type="ECO:0000256" key="5">
    <source>
        <dbReference type="PROSITE-ProRule" id="PRU00205"/>
    </source>
</evidence>
<evidence type="ECO:0000313" key="9">
    <source>
        <dbReference type="Proteomes" id="UP001642501"/>
    </source>
</evidence>
<dbReference type="EMBL" id="CAWUOM010000020">
    <property type="protein sequence ID" value="CAK7265830.1"/>
    <property type="molecule type" value="Genomic_DNA"/>
</dbReference>
<keyword evidence="3 6" id="KW-1133">Transmembrane helix</keyword>
<evidence type="ECO:0000313" key="8">
    <source>
        <dbReference type="EMBL" id="CAK7265830.1"/>
    </source>
</evidence>
<dbReference type="SMART" id="SM00724">
    <property type="entry name" value="TLC"/>
    <property type="match status" value="1"/>
</dbReference>
<evidence type="ECO:0000256" key="6">
    <source>
        <dbReference type="SAM" id="Phobius"/>
    </source>
</evidence>
<feature type="transmembrane region" description="Helical" evidence="6">
    <location>
        <begin position="291"/>
        <end position="313"/>
    </location>
</feature>
<dbReference type="Proteomes" id="UP001642501">
    <property type="component" value="Unassembled WGS sequence"/>
</dbReference>
<keyword evidence="9" id="KW-1185">Reference proteome</keyword>
<feature type="domain" description="TLC" evidence="7">
    <location>
        <begin position="69"/>
        <end position="324"/>
    </location>
</feature>
<comment type="subcellular location">
    <subcellularLocation>
        <location evidence="1">Membrane</location>
        <topology evidence="1">Multi-pass membrane protein</topology>
    </subcellularLocation>
</comment>
<dbReference type="InterPro" id="IPR006634">
    <property type="entry name" value="TLC-dom"/>
</dbReference>
<protein>
    <recommendedName>
        <fullName evidence="7">TLC domain-containing protein</fullName>
    </recommendedName>
</protein>
<feature type="transmembrane region" description="Helical" evidence="6">
    <location>
        <begin position="144"/>
        <end position="163"/>
    </location>
</feature>
<evidence type="ECO:0000256" key="2">
    <source>
        <dbReference type="ARBA" id="ARBA00022692"/>
    </source>
</evidence>
<feature type="transmembrane region" description="Helical" evidence="6">
    <location>
        <begin position="226"/>
        <end position="246"/>
    </location>
</feature>
<evidence type="ECO:0000256" key="4">
    <source>
        <dbReference type="ARBA" id="ARBA00023136"/>
    </source>
</evidence>
<feature type="transmembrane region" description="Helical" evidence="6">
    <location>
        <begin position="36"/>
        <end position="58"/>
    </location>
</feature>
<evidence type="ECO:0000259" key="7">
    <source>
        <dbReference type="PROSITE" id="PS50922"/>
    </source>
</evidence>
<keyword evidence="4 5" id="KW-0472">Membrane</keyword>
<feature type="transmembrane region" description="Helical" evidence="6">
    <location>
        <begin position="112"/>
        <end position="132"/>
    </location>
</feature>
<organism evidence="8 9">
    <name type="scientific">Sporothrix epigloea</name>
    <dbReference type="NCBI Taxonomy" id="1892477"/>
    <lineage>
        <taxon>Eukaryota</taxon>
        <taxon>Fungi</taxon>
        <taxon>Dikarya</taxon>
        <taxon>Ascomycota</taxon>
        <taxon>Pezizomycotina</taxon>
        <taxon>Sordariomycetes</taxon>
        <taxon>Sordariomycetidae</taxon>
        <taxon>Ophiostomatales</taxon>
        <taxon>Ophiostomataceae</taxon>
        <taxon>Sporothrix</taxon>
    </lineage>
</organism>
<dbReference type="PANTHER" id="PTHR13439:SF0">
    <property type="entry name" value="TOPOISOMERASE I DAMAGE AFFECTED PROTEIN 4"/>
    <property type="match status" value="1"/>
</dbReference>
<gene>
    <name evidence="8" type="ORF">SEPCBS57363_001778</name>
</gene>
<evidence type="ECO:0000256" key="1">
    <source>
        <dbReference type="ARBA" id="ARBA00004141"/>
    </source>
</evidence>
<dbReference type="InterPro" id="IPR050846">
    <property type="entry name" value="TLCD"/>
</dbReference>
<feature type="transmembrane region" description="Helical" evidence="6">
    <location>
        <begin position="78"/>
        <end position="96"/>
    </location>
</feature>
<evidence type="ECO:0000256" key="3">
    <source>
        <dbReference type="ARBA" id="ARBA00022989"/>
    </source>
</evidence>
<reference evidence="8 9" key="1">
    <citation type="submission" date="2024-01" db="EMBL/GenBank/DDBJ databases">
        <authorList>
            <person name="Allen C."/>
            <person name="Tagirdzhanova G."/>
        </authorList>
    </citation>
    <scope>NUCLEOTIDE SEQUENCE [LARGE SCALE GENOMIC DNA]</scope>
    <source>
        <strain evidence="8 9">CBS 573.63</strain>
    </source>
</reference>